<dbReference type="GO" id="GO:0016625">
    <property type="term" value="F:oxidoreductase activity, acting on the aldehyde or oxo group of donors, iron-sulfur protein as acceptor"/>
    <property type="evidence" value="ECO:0007669"/>
    <property type="project" value="InterPro"/>
</dbReference>
<evidence type="ECO:0000313" key="2">
    <source>
        <dbReference type="EMBL" id="GAI00926.1"/>
    </source>
</evidence>
<dbReference type="Gene3D" id="3.60.9.10">
    <property type="entry name" value="Aldehyde ferredoxin oxidoreductase, N-terminal domain"/>
    <property type="match status" value="1"/>
</dbReference>
<sequence>ELKFAGYDVIVVKGISNKPVYISIINGQVKFNDANDIWGMETKETIDTIKKKLNDKAV</sequence>
<dbReference type="InterPro" id="IPR013983">
    <property type="entry name" value="Ald_Fedxn_OxRdtase_N"/>
</dbReference>
<proteinExistence type="predicted"/>
<dbReference type="PANTHER" id="PTHR30038:SF0">
    <property type="entry name" value="TUNGSTEN-CONTAINING ALDEHYDE FERREDOXIN OXIDOREDUCTASE"/>
    <property type="match status" value="1"/>
</dbReference>
<evidence type="ECO:0000259" key="1">
    <source>
        <dbReference type="Pfam" id="PF02730"/>
    </source>
</evidence>
<dbReference type="InterPro" id="IPR051919">
    <property type="entry name" value="W-dependent_AOR"/>
</dbReference>
<name>X1L4W0_9ZZZZ</name>
<accession>X1L4W0</accession>
<dbReference type="Pfam" id="PF02730">
    <property type="entry name" value="AFOR_N"/>
    <property type="match status" value="1"/>
</dbReference>
<dbReference type="InterPro" id="IPR036503">
    <property type="entry name" value="Ald_Fedxn_OxRdtase_N_sf"/>
</dbReference>
<dbReference type="AlphaFoldDB" id="X1L4W0"/>
<comment type="caution">
    <text evidence="2">The sequence shown here is derived from an EMBL/GenBank/DDBJ whole genome shotgun (WGS) entry which is preliminary data.</text>
</comment>
<reference evidence="2" key="1">
    <citation type="journal article" date="2014" name="Front. Microbiol.">
        <title>High frequency of phylogenetically diverse reductive dehalogenase-homologous genes in deep subseafloor sedimentary metagenomes.</title>
        <authorList>
            <person name="Kawai M."/>
            <person name="Futagami T."/>
            <person name="Toyoda A."/>
            <person name="Takaki Y."/>
            <person name="Nishi S."/>
            <person name="Hori S."/>
            <person name="Arai W."/>
            <person name="Tsubouchi T."/>
            <person name="Morono Y."/>
            <person name="Uchiyama I."/>
            <person name="Ito T."/>
            <person name="Fujiyama A."/>
            <person name="Inagaki F."/>
            <person name="Takami H."/>
        </authorList>
    </citation>
    <scope>NUCLEOTIDE SEQUENCE</scope>
    <source>
        <strain evidence="2">Expedition CK06-06</strain>
    </source>
</reference>
<organism evidence="2">
    <name type="scientific">marine sediment metagenome</name>
    <dbReference type="NCBI Taxonomy" id="412755"/>
    <lineage>
        <taxon>unclassified sequences</taxon>
        <taxon>metagenomes</taxon>
        <taxon>ecological metagenomes</taxon>
    </lineage>
</organism>
<dbReference type="GO" id="GO:0051536">
    <property type="term" value="F:iron-sulfur cluster binding"/>
    <property type="evidence" value="ECO:0007669"/>
    <property type="project" value="InterPro"/>
</dbReference>
<gene>
    <name evidence="2" type="ORF">S03H2_72474</name>
</gene>
<dbReference type="SUPFAM" id="SSF56228">
    <property type="entry name" value="Aldehyde ferredoxin oxidoreductase, N-terminal domain"/>
    <property type="match status" value="1"/>
</dbReference>
<feature type="non-terminal residue" evidence="2">
    <location>
        <position position="58"/>
    </location>
</feature>
<feature type="domain" description="Aldehyde ferredoxin oxidoreductase N-terminal" evidence="1">
    <location>
        <begin position="1"/>
        <end position="57"/>
    </location>
</feature>
<protein>
    <recommendedName>
        <fullName evidence="1">Aldehyde ferredoxin oxidoreductase N-terminal domain-containing protein</fullName>
    </recommendedName>
</protein>
<dbReference type="EMBL" id="BARU01049026">
    <property type="protein sequence ID" value="GAI00926.1"/>
    <property type="molecule type" value="Genomic_DNA"/>
</dbReference>
<dbReference type="PANTHER" id="PTHR30038">
    <property type="entry name" value="ALDEHYDE FERREDOXIN OXIDOREDUCTASE"/>
    <property type="match status" value="1"/>
</dbReference>
<feature type="non-terminal residue" evidence="2">
    <location>
        <position position="1"/>
    </location>
</feature>